<feature type="region of interest" description="Disordered" evidence="1">
    <location>
        <begin position="3939"/>
        <end position="3960"/>
    </location>
</feature>
<feature type="region of interest" description="Disordered" evidence="1">
    <location>
        <begin position="1872"/>
        <end position="1899"/>
    </location>
</feature>
<protein>
    <submittedName>
        <fullName evidence="5">Putative repeat protein (TIGR01451 family)</fullName>
    </submittedName>
</protein>
<feature type="domain" description="DUF11" evidence="4">
    <location>
        <begin position="3398"/>
        <end position="3515"/>
    </location>
</feature>
<reference evidence="5 6" key="1">
    <citation type="submission" date="2018-10" db="EMBL/GenBank/DDBJ databases">
        <title>Sequencing the genomes of 1000 actinobacteria strains.</title>
        <authorList>
            <person name="Klenk H.-P."/>
        </authorList>
    </citation>
    <scope>NUCLEOTIDE SEQUENCE [LARGE SCALE GENOMIC DNA]</scope>
    <source>
        <strain evidence="5 6">DSM 44267</strain>
    </source>
</reference>
<dbReference type="Gene3D" id="2.60.40.10">
    <property type="entry name" value="Immunoglobulins"/>
    <property type="match status" value="12"/>
</dbReference>
<feature type="domain" description="DUF11" evidence="4">
    <location>
        <begin position="755"/>
        <end position="871"/>
    </location>
</feature>
<feature type="compositionally biased region" description="Low complexity" evidence="1">
    <location>
        <begin position="3636"/>
        <end position="3653"/>
    </location>
</feature>
<evidence type="ECO:0000256" key="1">
    <source>
        <dbReference type="SAM" id="MobiDB-lite"/>
    </source>
</evidence>
<feature type="compositionally biased region" description="Low complexity" evidence="1">
    <location>
        <begin position="1872"/>
        <end position="1897"/>
    </location>
</feature>
<feature type="domain" description="DUF11" evidence="4">
    <location>
        <begin position="3523"/>
        <end position="3649"/>
    </location>
</feature>
<feature type="compositionally biased region" description="Low complexity" evidence="1">
    <location>
        <begin position="3119"/>
        <end position="3138"/>
    </location>
</feature>
<feature type="chain" id="PRO_5038819960" evidence="3">
    <location>
        <begin position="24"/>
        <end position="4235"/>
    </location>
</feature>
<feature type="domain" description="DUF11" evidence="4">
    <location>
        <begin position="503"/>
        <end position="620"/>
    </location>
</feature>
<feature type="domain" description="DUF11" evidence="4">
    <location>
        <begin position="2148"/>
        <end position="2265"/>
    </location>
</feature>
<evidence type="ECO:0000313" key="6">
    <source>
        <dbReference type="Proteomes" id="UP000278440"/>
    </source>
</evidence>
<feature type="compositionally biased region" description="Polar residues" evidence="1">
    <location>
        <begin position="3499"/>
        <end position="3518"/>
    </location>
</feature>
<feature type="compositionally biased region" description="Polar residues" evidence="1">
    <location>
        <begin position="3624"/>
        <end position="3635"/>
    </location>
</feature>
<keyword evidence="2" id="KW-1133">Transmembrane helix</keyword>
<feature type="domain" description="DUF11" evidence="4">
    <location>
        <begin position="3657"/>
        <end position="3775"/>
    </location>
</feature>
<feature type="region of interest" description="Disordered" evidence="1">
    <location>
        <begin position="4141"/>
        <end position="4203"/>
    </location>
</feature>
<dbReference type="PANTHER" id="PTHR34819">
    <property type="entry name" value="LARGE CYSTEINE-RICH PERIPLASMIC PROTEIN OMCB"/>
    <property type="match status" value="1"/>
</dbReference>
<dbReference type="Gene3D" id="2.60.40.3080">
    <property type="match status" value="1"/>
</dbReference>
<name>A0A495XV77_9MICO</name>
<feature type="compositionally biased region" description="Low complexity" evidence="1">
    <location>
        <begin position="2010"/>
        <end position="2019"/>
    </location>
</feature>
<feature type="compositionally biased region" description="Polar residues" evidence="1">
    <location>
        <begin position="1993"/>
        <end position="2002"/>
    </location>
</feature>
<feature type="compositionally biased region" description="Polar residues" evidence="1">
    <location>
        <begin position="3238"/>
        <end position="3250"/>
    </location>
</feature>
<feature type="domain" description="DUF11" evidence="4">
    <location>
        <begin position="1006"/>
        <end position="1124"/>
    </location>
</feature>
<feature type="region of interest" description="Disordered" evidence="1">
    <location>
        <begin position="1233"/>
        <end position="1264"/>
    </location>
</feature>
<accession>A0A495XV77</accession>
<feature type="region of interest" description="Disordered" evidence="1">
    <location>
        <begin position="3622"/>
        <end position="3655"/>
    </location>
</feature>
<dbReference type="Pfam" id="PF01345">
    <property type="entry name" value="DUF11"/>
    <property type="match status" value="29"/>
</dbReference>
<feature type="domain" description="DUF11" evidence="4">
    <location>
        <begin position="1635"/>
        <end position="1766"/>
    </location>
</feature>
<dbReference type="OrthoDB" id="9813435at2"/>
<gene>
    <name evidence="5" type="ORF">DFJ68_1585</name>
</gene>
<feature type="domain" description="DUF11" evidence="4">
    <location>
        <begin position="1261"/>
        <end position="1375"/>
    </location>
</feature>
<feature type="domain" description="DUF11" evidence="4">
    <location>
        <begin position="2898"/>
        <end position="3015"/>
    </location>
</feature>
<keyword evidence="3" id="KW-0732">Signal</keyword>
<dbReference type="PANTHER" id="PTHR34819:SF3">
    <property type="entry name" value="CELL SURFACE PROTEIN"/>
    <property type="match status" value="1"/>
</dbReference>
<comment type="caution">
    <text evidence="5">The sequence shown here is derived from an EMBL/GenBank/DDBJ whole genome shotgun (WGS) entry which is preliminary data.</text>
</comment>
<keyword evidence="6" id="KW-1185">Reference proteome</keyword>
<feature type="domain" description="DUF11" evidence="4">
    <location>
        <begin position="3273"/>
        <end position="3389"/>
    </location>
</feature>
<feature type="domain" description="DUF11" evidence="4">
    <location>
        <begin position="2649"/>
        <end position="2764"/>
    </location>
</feature>
<feature type="domain" description="DUF11" evidence="4">
    <location>
        <begin position="4045"/>
        <end position="4164"/>
    </location>
</feature>
<feature type="compositionally biased region" description="Polar residues" evidence="1">
    <location>
        <begin position="2133"/>
        <end position="2143"/>
    </location>
</feature>
<evidence type="ECO:0000313" key="5">
    <source>
        <dbReference type="EMBL" id="RKT78147.1"/>
    </source>
</evidence>
<feature type="domain" description="DUF11" evidence="4">
    <location>
        <begin position="2524"/>
        <end position="2641"/>
    </location>
</feature>
<feature type="region of interest" description="Disordered" evidence="1">
    <location>
        <begin position="3682"/>
        <end position="3719"/>
    </location>
</feature>
<feature type="domain" description="DUF11" evidence="4">
    <location>
        <begin position="1132"/>
        <end position="1253"/>
    </location>
</feature>
<dbReference type="InterPro" id="IPR013783">
    <property type="entry name" value="Ig-like_fold"/>
</dbReference>
<feature type="domain" description="DUF11" evidence="4">
    <location>
        <begin position="2774"/>
        <end position="2890"/>
    </location>
</feature>
<feature type="compositionally biased region" description="Polar residues" evidence="1">
    <location>
        <begin position="3682"/>
        <end position="3691"/>
    </location>
</feature>
<feature type="compositionally biased region" description="Low complexity" evidence="1">
    <location>
        <begin position="4141"/>
        <end position="4150"/>
    </location>
</feature>
<dbReference type="InterPro" id="IPR051172">
    <property type="entry name" value="Chlamydia_OmcB"/>
</dbReference>
<dbReference type="Gene3D" id="2.60.40.1170">
    <property type="entry name" value="Mu homology domain, subdomain B"/>
    <property type="match status" value="5"/>
</dbReference>
<feature type="domain" description="DUF11" evidence="4">
    <location>
        <begin position="1773"/>
        <end position="1890"/>
    </location>
</feature>
<evidence type="ECO:0000259" key="4">
    <source>
        <dbReference type="Pfam" id="PF01345"/>
    </source>
</evidence>
<feature type="compositionally biased region" description="Polar residues" evidence="1">
    <location>
        <begin position="1109"/>
        <end position="1125"/>
    </location>
</feature>
<proteinExistence type="predicted"/>
<dbReference type="InterPro" id="IPR001434">
    <property type="entry name" value="OmcB-like_DUF11"/>
</dbReference>
<feature type="region of interest" description="Disordered" evidence="1">
    <location>
        <begin position="2243"/>
        <end position="2269"/>
    </location>
</feature>
<feature type="compositionally biased region" description="Pro residues" evidence="1">
    <location>
        <begin position="4171"/>
        <end position="4198"/>
    </location>
</feature>
<feature type="compositionally biased region" description="Low complexity" evidence="1">
    <location>
        <begin position="3941"/>
        <end position="3956"/>
    </location>
</feature>
<evidence type="ECO:0000256" key="2">
    <source>
        <dbReference type="SAM" id="Phobius"/>
    </source>
</evidence>
<feature type="region of interest" description="Disordered" evidence="1">
    <location>
        <begin position="2748"/>
        <end position="2771"/>
    </location>
</feature>
<dbReference type="GO" id="GO:0005975">
    <property type="term" value="P:carbohydrate metabolic process"/>
    <property type="evidence" value="ECO:0007669"/>
    <property type="project" value="UniProtKB-ARBA"/>
</dbReference>
<feature type="region of interest" description="Disordered" evidence="1">
    <location>
        <begin position="2621"/>
        <end position="2647"/>
    </location>
</feature>
<dbReference type="EMBL" id="RBXT01000001">
    <property type="protein sequence ID" value="RKT78147.1"/>
    <property type="molecule type" value="Genomic_DNA"/>
</dbReference>
<dbReference type="NCBIfam" id="TIGR01451">
    <property type="entry name" value="B_ant_repeat"/>
    <property type="match status" value="30"/>
</dbReference>
<feature type="region of interest" description="Disordered" evidence="1">
    <location>
        <begin position="2122"/>
        <end position="2146"/>
    </location>
</feature>
<dbReference type="InterPro" id="IPR047589">
    <property type="entry name" value="DUF11_rpt"/>
</dbReference>
<feature type="region of interest" description="Disordered" evidence="1">
    <location>
        <begin position="1106"/>
        <end position="1125"/>
    </location>
</feature>
<feature type="domain" description="DUF11" evidence="4">
    <location>
        <begin position="3914"/>
        <end position="4037"/>
    </location>
</feature>
<dbReference type="Proteomes" id="UP000278440">
    <property type="component" value="Unassembled WGS sequence"/>
</dbReference>
<sequence length="4235" mass="414434">MRAGLALLLALVTAVVVTPGAERADAAVVRSFSKLFSQQTNGSIAITGNRLMTCGNANACTEALAGTTTASNNNFTMTFLDADNVSSTSSSSGAGVSIPSGARVLYAGLFWGAARTAGQNGNAATGNPNQLKFRAPGAAAYTTLTADTVDSSGLSTNDYSAYKDVTSIVQAAGSGTYWGADISAATGSDRYGAWSLVVAIGDPTAPLRDLTVFNGYATLTNNELVTTTISGFLAPPSGAVSAKFGTVVYEGDAGLTGDYMTVGTTRLADAQSPSANFFGSRVTAGGANLTDRTPASVNNLGADSKVVDAPGVVPNGATSTNVTFSTSGDFYYPAVLTTQIDLYAPTITGTKSASNLSGNSPARAGDVIEYTMAFTNTGDDNAVNSVVEDALPPNSTYVPGSLSVLAGAGTGAKTDAAGDDQAEYVAATRQVRFRVGTGANATSGGVLSNGGTTRLRFQVTVDTAASGTTLSNSGNLVYTAATIGTRYTYQTADASTPVATRADLSLTKTTAQTAVVAGDTVTYTLRAANSGPTAATDVVVTDTLPSGATLVSSTPSQGACTPSGQTLTCAVGTVPNGAAATVTVVVRVPSGSTATTVTNVADVSSSTSDPDTTNNRASVTTPVTRAADVSLTKTVSTATPAPGTTVTYTLTARNNGLSDAVDAVVTDTLPTAFQALTATTTAGSCTVTGNGISCAVGTLAPGATATVQVTARVDSGFSGGGALVNRAQVQSSTPDPTPANNTAAVTVTPTAAVTDIQVAKETLTSPVVAGGPVAYRVTLTNAGPSVARTVTLTDALPSTFSGVTATTSLGTCTVTGTTVSCTVDPLPTGSSVVVTVNAVLSPTATGTVANMASATSATTDPTPGNNAATVTDTVTTAADLDLDKGATPVPVVNGQDVTYTLRVRNLGPSTSRGVVLTDPVPAPLVFRSAAPSQGSCTQSGGTVTCLLGDVPLGATATVTVVAAVPPAGGANGVTNTARVTASTTDPATVNNTASYRLSTGASANVVMSKTAGPATATAGAPVTFTLAARNAGPSDAQGVTVTDQVPASVAISAVTTTTPGATCTTTGNAVSCTASTLTAGSSLVVTVQGTLAATTAAGTLTNTATATVSSPTDPTLGDNTATSSTPVQTRADVVLAKTGPATVTAGGAVTWTLTARNDGPSTARDVLVQDAPPRGFTFATGTGPGTTCEQQQDIAVPIIECALGTLAPGESRTITLSGSIDADTVAGTALTNSATMSSSTPDPNPANNTAAATTTTTTSADVSVSKSVAPDPLTAGAAATYTLLLGNAGPSTAQGVTVTDTLPAALRVTGAVVAGGTCAVAGQQVTCTVPQLAAGATAEALVQVVVAADTTAAVTNTASVSSSTPDPTPGDNTDALVTPVEESADLELLKTADTRSVVAGTGLTYTVTVVNNGPSVATAATVTDTLPTGLTYLDGSTSAGACTVSGQTVTCAVGDVAPGDPVTITISARLARGFAADTLANSATVASPTPDPASDNDTATADVEVTRSADLSVSKAATPETVVPGREVTYAITVTNDGPSTARDVTVADAVPAGIRVTSATWGAGTACTVAGQDVTCALGSVPVGQVSVTVVGTVDSQFAGTSLTNTATVASGTDDPDPDGDTATVVSPVVGQADLELVKTITPTNPVAGQQVTFTLTATNNGPSAALSPQFIDQLPPGLTNVSVVPPPGATGCEIVPPVSPGTVDNPTAPTVICSGPIFRAGITVVGTITATITPAYVGTLSNTGRTSSDTLDPVASNNESTVAVTVGQSADLSIAKTVSPTTPVPGQPVTYTLAVRNAGPSTATAVTVSDVVPATVTGVRATSTAGSCTVGAGNAVSCAVGSVAPSALVTVTVSGTLSPSATGAVTNTATVTAATPDPDATDNSSTVTSPTAPSADVSVTKTLTPAAPVPGGPVTFTMTVRNAGPSTATAVTLTDPLDDALRGTAVTSSVGTCTVTGTSLGCRLGDLAPGGSATVTVTAVLDAGFTGSLSNTATVGSATTDPVPGNDTATASGTTAPSADVSLTKTLTPEAPIPGAAVSYTVQVRNAGPSTASGVVVTDPLDAAITQVTATVDDGSTCALAADNTLSCPVGSVAPGGQVTVSVTGTLAPDFTGRLENTATARSATPDPVADNNTASASGQAAPSADVSIGKALTPLDPTPGEQVRFTLTVDDVGPSTAAGVTVRDQLDPALGDIRVTSTAGTCTVDAARLLTCAVGALDPDDTEVTVTVIATLSTGFTGTLTNTATATSSTPDPDTSNNSATVSDDSVPSADLSVVKTIAPLSPVPGQPVTFTLVVANAGPSNATQVTLTDRLDAALEGATATTSAGTCAVGADDALTCDLGTVISGATVTVTVTATLQPGYTGPLSNTARVASPVNDPQPGNNTSAVTGPTLAAADLSVSKSVSPGAPVPGRPVTYTVTVRNAGPSTATEVVLTDPLDPALTGATATSTAGSCLTAGGDVTCALGAVAPSGVVTVTVTADLDRAFTGTLANTATVRTATVDPDTTNDRDTVSVVTAPSAGLSISKTLETAAPVPGSAVTYTLTVTNDGPSTATGVLVTDQLDTALTAVTATADDQSTCTVSATDLLTCPLAPVAPGERVTVTVTATLDAGFTGALVNDATVSSDTPDPDPSDDTASVTGTASPSADVSVVKTLTPSVPVPGQPVTYTFVVTNDGPSTAAGVELDDPLDAALTGALATSDLGSCSVEAGALDCDLGSLAPGSDATVTLTAVLSPSFTGTLTNTATVSAQTDDPDPANDTSTANGAAAPSANLSLTKAVSPERPVPGQPVTFTLGVRNDGPSDATGVTVEDTLADVLSNATATSPDGTCDVTDGGVVTCDLGTLAPGAVTSVTIRADLASSATGILENTATVGSDTDDPDTDDNTATVTGTTAPAADLSVTKTLAPTDPVPGQRVTFTLTVRDNGPSDAVGVTVVDDLDPALTDVRATSTAGTCAVAGSSVACALGTLAAGADPVVVTVEATLSPDFDGQLTNTAVVAADTVDPNPANNTATATAGSAASADVSVTKAVSPAAPVPGAAVTFTVTARNAGPSTAARVVVADVLDPRLADVTATADDGTACRLDGSSLSCPVGALPVGGVVTVTVTATLAPDAVGQLTNTATADSPTTDPDTSNNSDTVTASLAPSADLGLTKTLSPAAPVPGAPLEYTLVVTNAGPSTATAPVVGDQLSPALTDVTTTTTQGVCSVDDGSRLTCEPGELAPGDSVTVTVSATLSPDFTGTLSNRASVDSATPDPDPTNNLDEVDGASSASADLSIVKTSDPTTPVPGGPVTYLLRVTNDGPSTATSVTVTDELDDALLGVGVVASAGGCTQSATGTLSCDLGSLAPGESATVTVTATVDAGRTGSLANTAEVTSATPDPDPTNNTSSVDPVLSPVADLSLTKALTSGPPVPGTPVTYTLTVDNLGPSTATGVTLTDVLDPRLSAATATPSAGTCDVVGATVECDLGSLTPEDPPVTVTLTALLSPDAVEDLGNIATVASDTTDPVPGNNTKTVTSPVEPSADVSVEKEVLPTVPVPGEEVTFTVTVSNAGPSSARDVVVRDVLPADVTLTSDPSTTVGACTVVDGALECDLGTLAPTVSTDRPDGVPAVVVTVVGTLDPETTAPVTNTATVGSSTPDPDTANNTDTATGDPAPSADLTIVKTFTSPTSVPGQRVGFTITVTNDGPSTATQVRVDDRLDPVLSDPEASTGDPSRPCTTTDDAFSCDLGSLAPDDSVTITGSALLAPDHVGELVNVATVESATFDPDTSDNTATATATSVPAADVSVTKTVEPTRPTPGAPVTFTITVDNDGPSTATGRVVTDQLADALLRPEVTSTAGTCTVTDGLVRCELGDLAPADPPVTITVRALLDPAFTGDPAFSGRLVNTAEVTAGPQDPDPSNNTDTVDVVTGASADLSVTKVVTSGPVVAGRPVTWAVTVRNDGPSSSTGTTLTDSLPEGVGRPTVTVVGADPEPEGCDWSATDRQVRCELGTIASGATAVVTLTALVDPAASGTLTNTATVTGALPDPESADDTDSVTSVVTGSSDVSVVKTASSATARVGDRLTYTLTVTADGPSTARGVTMRDVLPDGLALVGRATTDAGRCTTGDATVTCALGDLQPGSTVAVTLAARVVDAAAGRTVTNTASVTSSTPDPGLGNDRGSATVSVAAATPPSPGHPQPPPPVHPPVPPVHPPTPGGPDLPITGEDVGLAVGLGVGAVLTGLLLLHLARRREDAG</sequence>
<feature type="compositionally biased region" description="Polar residues" evidence="1">
    <location>
        <begin position="3371"/>
        <end position="3389"/>
    </location>
</feature>
<feature type="domain" description="DUF11" evidence="4">
    <location>
        <begin position="2274"/>
        <end position="2391"/>
    </location>
</feature>
<feature type="domain" description="DUF11" evidence="4">
    <location>
        <begin position="1385"/>
        <end position="1503"/>
    </location>
</feature>
<organism evidence="5 6">
    <name type="scientific">Terracoccus luteus</name>
    <dbReference type="NCBI Taxonomy" id="53356"/>
    <lineage>
        <taxon>Bacteria</taxon>
        <taxon>Bacillati</taxon>
        <taxon>Actinomycetota</taxon>
        <taxon>Actinomycetes</taxon>
        <taxon>Micrococcales</taxon>
        <taxon>Intrasporangiaceae</taxon>
        <taxon>Terracoccus</taxon>
    </lineage>
</organism>
<feature type="domain" description="DUF11" evidence="4">
    <location>
        <begin position="3783"/>
        <end position="3907"/>
    </location>
</feature>
<keyword evidence="2" id="KW-0812">Transmembrane</keyword>
<feature type="domain" description="DUF11" evidence="4">
    <location>
        <begin position="3023"/>
        <end position="3140"/>
    </location>
</feature>
<feature type="region of interest" description="Disordered" evidence="1">
    <location>
        <begin position="1993"/>
        <end position="2019"/>
    </location>
</feature>
<feature type="region of interest" description="Disordered" evidence="1">
    <location>
        <begin position="3238"/>
        <end position="3270"/>
    </location>
</feature>
<feature type="region of interest" description="Disordered" evidence="1">
    <location>
        <begin position="3119"/>
        <end position="3141"/>
    </location>
</feature>
<feature type="domain" description="DUF11" evidence="4">
    <location>
        <begin position="2022"/>
        <end position="2140"/>
    </location>
</feature>
<feature type="domain" description="DUF11" evidence="4">
    <location>
        <begin position="879"/>
        <end position="995"/>
    </location>
</feature>
<feature type="domain" description="DUF11" evidence="4">
    <location>
        <begin position="3148"/>
        <end position="3264"/>
    </location>
</feature>
<feature type="compositionally biased region" description="Low complexity" evidence="1">
    <location>
        <begin position="1237"/>
        <end position="1264"/>
    </location>
</feature>
<feature type="domain" description="DUF11" evidence="4">
    <location>
        <begin position="1898"/>
        <end position="2014"/>
    </location>
</feature>
<feature type="domain" description="DUF11" evidence="4">
    <location>
        <begin position="2399"/>
        <end position="2516"/>
    </location>
</feature>
<dbReference type="Gene3D" id="2.60.40.740">
    <property type="match status" value="2"/>
</dbReference>
<feature type="domain" description="DUF11" evidence="4">
    <location>
        <begin position="1510"/>
        <end position="1626"/>
    </location>
</feature>
<feature type="compositionally biased region" description="Low complexity" evidence="1">
    <location>
        <begin position="2243"/>
        <end position="2262"/>
    </location>
</feature>
<feature type="region of interest" description="Disordered" evidence="1">
    <location>
        <begin position="3499"/>
        <end position="3523"/>
    </location>
</feature>
<feature type="signal peptide" evidence="3">
    <location>
        <begin position="1"/>
        <end position="23"/>
    </location>
</feature>
<dbReference type="RefSeq" id="WP_121032282.1">
    <property type="nucleotide sequence ID" value="NZ_RBXT01000001.1"/>
</dbReference>
<feature type="region of interest" description="Disordered" evidence="1">
    <location>
        <begin position="3371"/>
        <end position="3391"/>
    </location>
</feature>
<feature type="domain" description="DUF11" evidence="4">
    <location>
        <begin position="628"/>
        <end position="747"/>
    </location>
</feature>
<evidence type="ECO:0000256" key="3">
    <source>
        <dbReference type="SAM" id="SignalP"/>
    </source>
</evidence>
<feature type="transmembrane region" description="Helical" evidence="2">
    <location>
        <begin position="4207"/>
        <end position="4228"/>
    </location>
</feature>
<keyword evidence="2" id="KW-0472">Membrane</keyword>